<dbReference type="GeneID" id="106163572"/>
<dbReference type="KEGG" id="lak:106163572"/>
<evidence type="ECO:0000313" key="3">
    <source>
        <dbReference type="RefSeq" id="XP_013396658.1"/>
    </source>
</evidence>
<protein>
    <submittedName>
        <fullName evidence="3">Uncharacterized protein LOC106163572 isoform X1</fullName>
    </submittedName>
</protein>
<sequence length="193" mass="21255">MYVASCEKSRVEMEDDTKAELDYSAAKSQLDVLSISDIDLIIRCDKLSEVCKDLASVHRRRNLEKQLPGNTSTPDVAQEPSPVRQCRDNATVETVLGSTQSDLGGDPNEGLELNCDGDKIDMKDFTLKYLSPSHSRHKNHGISDDNSLGSEHDASLELLNHYHANISTSLCEDNNSFNFSSSDSGIDSFIEEG</sequence>
<proteinExistence type="predicted"/>
<gene>
    <name evidence="3" type="primary">LOC106163572</name>
</gene>
<dbReference type="RefSeq" id="XP_013396658.1">
    <property type="nucleotide sequence ID" value="XM_013541204.1"/>
</dbReference>
<evidence type="ECO:0000256" key="1">
    <source>
        <dbReference type="SAM" id="MobiDB-lite"/>
    </source>
</evidence>
<dbReference type="Proteomes" id="UP000085678">
    <property type="component" value="Unplaced"/>
</dbReference>
<dbReference type="InParanoid" id="A0A1S3IET8"/>
<evidence type="ECO:0000313" key="2">
    <source>
        <dbReference type="Proteomes" id="UP000085678"/>
    </source>
</evidence>
<dbReference type="AlphaFoldDB" id="A0A1S3IET8"/>
<reference evidence="3" key="1">
    <citation type="submission" date="2025-08" db="UniProtKB">
        <authorList>
            <consortium name="RefSeq"/>
        </authorList>
    </citation>
    <scope>IDENTIFICATION</scope>
    <source>
        <tissue evidence="3">Gonads</tissue>
    </source>
</reference>
<feature type="region of interest" description="Disordered" evidence="1">
    <location>
        <begin position="65"/>
        <end position="85"/>
    </location>
</feature>
<organism evidence="2 3">
    <name type="scientific">Lingula anatina</name>
    <name type="common">Brachiopod</name>
    <name type="synonym">Lingula unguis</name>
    <dbReference type="NCBI Taxonomy" id="7574"/>
    <lineage>
        <taxon>Eukaryota</taxon>
        <taxon>Metazoa</taxon>
        <taxon>Spiralia</taxon>
        <taxon>Lophotrochozoa</taxon>
        <taxon>Brachiopoda</taxon>
        <taxon>Linguliformea</taxon>
        <taxon>Lingulata</taxon>
        <taxon>Lingulida</taxon>
        <taxon>Linguloidea</taxon>
        <taxon>Lingulidae</taxon>
        <taxon>Lingula</taxon>
    </lineage>
</organism>
<keyword evidence="2" id="KW-1185">Reference proteome</keyword>
<accession>A0A1S3IET8</accession>
<name>A0A1S3IET8_LINAN</name>